<dbReference type="InterPro" id="IPR018485">
    <property type="entry name" value="FGGY_C"/>
</dbReference>
<keyword evidence="7" id="KW-1185">Reference proteome</keyword>
<dbReference type="InterPro" id="IPR018484">
    <property type="entry name" value="FGGY_N"/>
</dbReference>
<evidence type="ECO:0000313" key="7">
    <source>
        <dbReference type="Proteomes" id="UP000515480"/>
    </source>
</evidence>
<evidence type="ECO:0000259" key="5">
    <source>
        <dbReference type="Pfam" id="PF02782"/>
    </source>
</evidence>
<evidence type="ECO:0000256" key="1">
    <source>
        <dbReference type="ARBA" id="ARBA00009156"/>
    </source>
</evidence>
<keyword evidence="3 6" id="KW-0418">Kinase</keyword>
<organism evidence="6 7">
    <name type="scientific">Selenomonas timonae</name>
    <dbReference type="NCBI Taxonomy" id="2754044"/>
    <lineage>
        <taxon>Bacteria</taxon>
        <taxon>Bacillati</taxon>
        <taxon>Bacillota</taxon>
        <taxon>Negativicutes</taxon>
        <taxon>Selenomonadales</taxon>
        <taxon>Selenomonadaceae</taxon>
        <taxon>Selenomonas</taxon>
    </lineage>
</organism>
<dbReference type="GO" id="GO:0005975">
    <property type="term" value="P:carbohydrate metabolic process"/>
    <property type="evidence" value="ECO:0007669"/>
    <property type="project" value="InterPro"/>
</dbReference>
<sequence>MGYLLGIDAGSTNYKAIACDAAGRFLASARRPANTKYHENGWAETSPELIWEGAAACIAEVAAQLPGESCDGIAVASSGEDVLLDGAAQSVYPAIRWFDTRTEAIASAWEPFGRERIYRITGINPNPVASITKMQWIKRYVPEAWARARLWIPIAGFISLKLTGTARAPWTNACRSMAFDLNRRDWSEEILAEAGIERSLLAEPIRPGEQIGALTAAAAAATGLKKGTPVFAGGVDYACGTFATGIIRPGQMLDSTGTSEQLLAILDAPEISSASMEKNFTSVAYVVNDAYYIMGMIVASGGIFEWFKNTFACESFDLLVDEAAREPIGARGCMMLPYFSGRHTMGSDPAARGAFVGLTRATTRGTFVRAILEGLCYEMHSIVQAMQELSGQSVESIYAIGGAAKSAFWMQMKADVTGIPVRSKDVPEAAALGAAMLAGLGAGVYISPEDAAARVQFAERQYTPNAAHHAQYMELYETLNRALYPALREFNAAVTRAQGTNEEK</sequence>
<evidence type="ECO:0000259" key="4">
    <source>
        <dbReference type="Pfam" id="PF00370"/>
    </source>
</evidence>
<evidence type="ECO:0000313" key="6">
    <source>
        <dbReference type="EMBL" id="QNH55096.1"/>
    </source>
</evidence>
<dbReference type="RefSeq" id="WP_185980978.1">
    <property type="nucleotide sequence ID" value="NZ_CP060204.1"/>
</dbReference>
<evidence type="ECO:0000256" key="3">
    <source>
        <dbReference type="ARBA" id="ARBA00022777"/>
    </source>
</evidence>
<reference evidence="6 7" key="1">
    <citation type="submission" date="2020-07" db="EMBL/GenBank/DDBJ databases">
        <title>Complete genome and description of Selenomonas timonensis sp. nov., a new bacterium isolated from a gingivitis subject.</title>
        <authorList>
            <person name="Antezack A."/>
        </authorList>
    </citation>
    <scope>NUCLEOTIDE SEQUENCE [LARGE SCALE GENOMIC DNA]</scope>
    <source>
        <strain evidence="6 7">Marseille-Q3039</strain>
    </source>
</reference>
<dbReference type="InterPro" id="IPR000577">
    <property type="entry name" value="Carb_kinase_FGGY"/>
</dbReference>
<dbReference type="CDD" id="cd07773">
    <property type="entry name" value="ASKHA_NBD_FGGY_FK"/>
    <property type="match status" value="1"/>
</dbReference>
<dbReference type="GO" id="GO:0016301">
    <property type="term" value="F:kinase activity"/>
    <property type="evidence" value="ECO:0007669"/>
    <property type="project" value="UniProtKB-KW"/>
</dbReference>
<dbReference type="AlphaFoldDB" id="A0A7G7VLV3"/>
<protein>
    <submittedName>
        <fullName evidence="6">Carbohydrate kinase</fullName>
    </submittedName>
</protein>
<dbReference type="EMBL" id="CP060204">
    <property type="protein sequence ID" value="QNH55096.1"/>
    <property type="molecule type" value="Genomic_DNA"/>
</dbReference>
<feature type="domain" description="Carbohydrate kinase FGGY C-terminal" evidence="5">
    <location>
        <begin position="255"/>
        <end position="440"/>
    </location>
</feature>
<dbReference type="SUPFAM" id="SSF53067">
    <property type="entry name" value="Actin-like ATPase domain"/>
    <property type="match status" value="2"/>
</dbReference>
<dbReference type="KEGG" id="stim:H1B31_03970"/>
<dbReference type="PANTHER" id="PTHR43095:SF5">
    <property type="entry name" value="XYLULOSE KINASE"/>
    <property type="match status" value="1"/>
</dbReference>
<dbReference type="InterPro" id="IPR050406">
    <property type="entry name" value="FGGY_Carb_Kinase"/>
</dbReference>
<name>A0A7G7VLV3_9FIRM</name>
<feature type="domain" description="Carbohydrate kinase FGGY N-terminal" evidence="4">
    <location>
        <begin position="3"/>
        <end position="242"/>
    </location>
</feature>
<dbReference type="Proteomes" id="UP000515480">
    <property type="component" value="Chromosome"/>
</dbReference>
<dbReference type="PANTHER" id="PTHR43095">
    <property type="entry name" value="SUGAR KINASE"/>
    <property type="match status" value="1"/>
</dbReference>
<dbReference type="Pfam" id="PF00370">
    <property type="entry name" value="FGGY_N"/>
    <property type="match status" value="1"/>
</dbReference>
<keyword evidence="2" id="KW-0808">Transferase</keyword>
<dbReference type="Pfam" id="PF02782">
    <property type="entry name" value="FGGY_C"/>
    <property type="match status" value="1"/>
</dbReference>
<proteinExistence type="inferred from homology"/>
<dbReference type="InterPro" id="IPR043129">
    <property type="entry name" value="ATPase_NBD"/>
</dbReference>
<comment type="similarity">
    <text evidence="1">Belongs to the FGGY kinase family.</text>
</comment>
<dbReference type="PIRSF" id="PIRSF000538">
    <property type="entry name" value="GlpK"/>
    <property type="match status" value="1"/>
</dbReference>
<evidence type="ECO:0000256" key="2">
    <source>
        <dbReference type="ARBA" id="ARBA00022679"/>
    </source>
</evidence>
<gene>
    <name evidence="6" type="ORF">H1B31_03970</name>
</gene>
<dbReference type="Gene3D" id="3.30.420.40">
    <property type="match status" value="2"/>
</dbReference>
<accession>A0A7G7VLV3</accession>